<sequence length="212" mass="22825">MSTPETPPPAPHATAKPSAWIRHAVDYGPLLAFLVSFLITRSITAATWVLVAASAIALAFGFAVERRLAPMPLIAGLGALVFGGLALVFHDPRLLKIKPTVLNIAYAGFLFGGVALRKNPLKVLLGEAMHLSDAAWRTLTIRYGACFLVLAGVNEAVWRTQSDAVWVWFKFPGLAVLMILFSLTQVPFMMKHMHDGDQDKAPQEPGAGPEAG</sequence>
<evidence type="ECO:0000256" key="2">
    <source>
        <dbReference type="ARBA" id="ARBA00022692"/>
    </source>
</evidence>
<feature type="transmembrane region" description="Helical" evidence="5">
    <location>
        <begin position="165"/>
        <end position="183"/>
    </location>
</feature>
<comment type="function">
    <text evidence="5">Plays a role in cell envelope biogenesis, maintenance of cell envelope integrity and membrane homeostasis.</text>
</comment>
<comment type="similarity">
    <text evidence="5">Belongs to the YciB family.</text>
</comment>
<feature type="transmembrane region" description="Helical" evidence="5">
    <location>
        <begin position="101"/>
        <end position="117"/>
    </location>
</feature>
<dbReference type="HAMAP" id="MF_00189">
    <property type="entry name" value="YciB"/>
    <property type="match status" value="1"/>
</dbReference>
<organism evidence="6 7">
    <name type="scientific">Caulobacter rhizosphaerae</name>
    <dbReference type="NCBI Taxonomy" id="2010972"/>
    <lineage>
        <taxon>Bacteria</taxon>
        <taxon>Pseudomonadati</taxon>
        <taxon>Pseudomonadota</taxon>
        <taxon>Alphaproteobacteria</taxon>
        <taxon>Caulobacterales</taxon>
        <taxon>Caulobacteraceae</taxon>
        <taxon>Caulobacter</taxon>
    </lineage>
</organism>
<accession>A0ABU1N192</accession>
<evidence type="ECO:0000256" key="5">
    <source>
        <dbReference type="HAMAP-Rule" id="MF_00189"/>
    </source>
</evidence>
<comment type="subcellular location">
    <subcellularLocation>
        <location evidence="5">Cell inner membrane</location>
        <topology evidence="5">Multi-pass membrane protein</topology>
    </subcellularLocation>
</comment>
<dbReference type="Pfam" id="PF04279">
    <property type="entry name" value="IspA"/>
    <property type="match status" value="1"/>
</dbReference>
<keyword evidence="4 5" id="KW-0472">Membrane</keyword>
<dbReference type="InterPro" id="IPR006008">
    <property type="entry name" value="YciB"/>
</dbReference>
<dbReference type="RefSeq" id="WP_056756029.1">
    <property type="nucleotide sequence ID" value="NZ_JAVDRL010000008.1"/>
</dbReference>
<evidence type="ECO:0000256" key="4">
    <source>
        <dbReference type="ARBA" id="ARBA00023136"/>
    </source>
</evidence>
<comment type="caution">
    <text evidence="6">The sequence shown here is derived from an EMBL/GenBank/DDBJ whole genome shotgun (WGS) entry which is preliminary data.</text>
</comment>
<dbReference type="PANTHER" id="PTHR36917">
    <property type="entry name" value="INTRACELLULAR SEPTATION PROTEIN A-RELATED"/>
    <property type="match status" value="1"/>
</dbReference>
<dbReference type="EMBL" id="JAVDRL010000008">
    <property type="protein sequence ID" value="MDR6532108.1"/>
    <property type="molecule type" value="Genomic_DNA"/>
</dbReference>
<proteinExistence type="inferred from homology"/>
<evidence type="ECO:0000256" key="1">
    <source>
        <dbReference type="ARBA" id="ARBA00022475"/>
    </source>
</evidence>
<evidence type="ECO:0000313" key="6">
    <source>
        <dbReference type="EMBL" id="MDR6532108.1"/>
    </source>
</evidence>
<keyword evidence="5" id="KW-0997">Cell inner membrane</keyword>
<keyword evidence="3 5" id="KW-1133">Transmembrane helix</keyword>
<gene>
    <name evidence="5" type="primary">yciB</name>
    <name evidence="6" type="ORF">J2800_002864</name>
</gene>
<name>A0ABU1N192_9CAUL</name>
<keyword evidence="1 5" id="KW-1003">Cell membrane</keyword>
<dbReference type="PANTHER" id="PTHR36917:SF1">
    <property type="entry name" value="INNER MEMBRANE-SPANNING PROTEIN YCIB"/>
    <property type="match status" value="1"/>
</dbReference>
<protein>
    <recommendedName>
        <fullName evidence="5">Inner membrane-spanning protein YciB</fullName>
    </recommendedName>
</protein>
<keyword evidence="2 5" id="KW-0812">Transmembrane</keyword>
<feature type="transmembrane region" description="Helical" evidence="5">
    <location>
        <begin position="70"/>
        <end position="89"/>
    </location>
</feature>
<feature type="transmembrane region" description="Helical" evidence="5">
    <location>
        <begin position="20"/>
        <end position="39"/>
    </location>
</feature>
<evidence type="ECO:0000256" key="3">
    <source>
        <dbReference type="ARBA" id="ARBA00022989"/>
    </source>
</evidence>
<reference evidence="6 7" key="1">
    <citation type="submission" date="2023-07" db="EMBL/GenBank/DDBJ databases">
        <title>Sorghum-associated microbial communities from plants grown in Nebraska, USA.</title>
        <authorList>
            <person name="Schachtman D."/>
        </authorList>
    </citation>
    <scope>NUCLEOTIDE SEQUENCE [LARGE SCALE GENOMIC DNA]</scope>
    <source>
        <strain evidence="6 7">DS2154</strain>
    </source>
</reference>
<evidence type="ECO:0000313" key="7">
    <source>
        <dbReference type="Proteomes" id="UP001262754"/>
    </source>
</evidence>
<keyword evidence="7" id="KW-1185">Reference proteome</keyword>
<feature type="transmembrane region" description="Helical" evidence="5">
    <location>
        <begin position="46"/>
        <end position="64"/>
    </location>
</feature>
<dbReference type="Proteomes" id="UP001262754">
    <property type="component" value="Unassembled WGS sequence"/>
</dbReference>